<reference evidence="2" key="1">
    <citation type="submission" date="2015-04" db="UniProtKB">
        <authorList>
            <consortium name="EnsemblPlants"/>
        </authorList>
    </citation>
    <scope>IDENTIFICATION</scope>
</reference>
<dbReference type="Gramene" id="OGLUM09G04850.1">
    <property type="protein sequence ID" value="OGLUM09G04850.1"/>
    <property type="gene ID" value="OGLUM09G04850"/>
</dbReference>
<feature type="chain" id="PRO_5002353999" evidence="1">
    <location>
        <begin position="28"/>
        <end position="80"/>
    </location>
</feature>
<evidence type="ECO:0000256" key="1">
    <source>
        <dbReference type="SAM" id="SignalP"/>
    </source>
</evidence>
<keyword evidence="3" id="KW-1185">Reference proteome</keyword>
<evidence type="ECO:0000313" key="3">
    <source>
        <dbReference type="Proteomes" id="UP000026961"/>
    </source>
</evidence>
<accession>A0A0E0B0X1</accession>
<keyword evidence="1" id="KW-0732">Signal</keyword>
<feature type="signal peptide" evidence="1">
    <location>
        <begin position="1"/>
        <end position="27"/>
    </location>
</feature>
<name>A0A0E0B0X1_9ORYZ</name>
<evidence type="ECO:0000313" key="2">
    <source>
        <dbReference type="EnsemblPlants" id="OGLUM09G04850.1"/>
    </source>
</evidence>
<reference evidence="2" key="2">
    <citation type="submission" date="2018-05" db="EMBL/GenBank/DDBJ databases">
        <title>OgluRS3 (Oryza glumaepatula Reference Sequence Version 3).</title>
        <authorList>
            <person name="Zhang J."/>
            <person name="Kudrna D."/>
            <person name="Lee S."/>
            <person name="Talag J."/>
            <person name="Welchert J."/>
            <person name="Wing R.A."/>
        </authorList>
    </citation>
    <scope>NUCLEOTIDE SEQUENCE [LARGE SCALE GENOMIC DNA]</scope>
</reference>
<protein>
    <submittedName>
        <fullName evidence="2">Uncharacterized protein</fullName>
    </submittedName>
</protein>
<dbReference type="Proteomes" id="UP000026961">
    <property type="component" value="Chromosome 9"/>
</dbReference>
<dbReference type="HOGENOM" id="CLU_2593585_0_0_1"/>
<dbReference type="EnsemblPlants" id="OGLUM09G04850.1">
    <property type="protein sequence ID" value="OGLUM09G04850.1"/>
    <property type="gene ID" value="OGLUM09G04850"/>
</dbReference>
<sequence length="80" mass="8903">MSRPLYSIAVAVCIVFVVMSTIPSCYGDEETCTDEVPHCKIVACTNKCRTHHHPKYTARCIHNTNPEQCCCKKDDAGVTK</sequence>
<proteinExistence type="predicted"/>
<dbReference type="AlphaFoldDB" id="A0A0E0B0X1"/>
<organism evidence="2">
    <name type="scientific">Oryza glumipatula</name>
    <dbReference type="NCBI Taxonomy" id="40148"/>
    <lineage>
        <taxon>Eukaryota</taxon>
        <taxon>Viridiplantae</taxon>
        <taxon>Streptophyta</taxon>
        <taxon>Embryophyta</taxon>
        <taxon>Tracheophyta</taxon>
        <taxon>Spermatophyta</taxon>
        <taxon>Magnoliopsida</taxon>
        <taxon>Liliopsida</taxon>
        <taxon>Poales</taxon>
        <taxon>Poaceae</taxon>
        <taxon>BOP clade</taxon>
        <taxon>Oryzoideae</taxon>
        <taxon>Oryzeae</taxon>
        <taxon>Oryzinae</taxon>
        <taxon>Oryza</taxon>
    </lineage>
</organism>